<evidence type="ECO:0000313" key="3">
    <source>
        <dbReference type="Proteomes" id="UP000295678"/>
    </source>
</evidence>
<feature type="transmembrane region" description="Helical" evidence="1">
    <location>
        <begin position="185"/>
        <end position="207"/>
    </location>
</feature>
<comment type="caution">
    <text evidence="2">The sequence shown here is derived from an EMBL/GenBank/DDBJ whole genome shotgun (WGS) entry which is preliminary data.</text>
</comment>
<keyword evidence="1" id="KW-1133">Transmembrane helix</keyword>
<dbReference type="GO" id="GO:0032153">
    <property type="term" value="C:cell division site"/>
    <property type="evidence" value="ECO:0007669"/>
    <property type="project" value="TreeGrafter"/>
</dbReference>
<feature type="transmembrane region" description="Helical" evidence="1">
    <location>
        <begin position="286"/>
        <end position="309"/>
    </location>
</feature>
<reference evidence="2 3" key="1">
    <citation type="submission" date="2019-03" db="EMBL/GenBank/DDBJ databases">
        <title>Genomic Encyclopedia of Type Strains, Phase IV (KMG-IV): sequencing the most valuable type-strain genomes for metagenomic binning, comparative biology and taxonomic classification.</title>
        <authorList>
            <person name="Goeker M."/>
        </authorList>
    </citation>
    <scope>NUCLEOTIDE SEQUENCE [LARGE SCALE GENOMIC DNA]</scope>
    <source>
        <strain evidence="2 3">DSM 19345</strain>
    </source>
</reference>
<gene>
    <name evidence="2" type="ORF">EDC22_103131</name>
</gene>
<accession>A0A4R3MHG4</accession>
<evidence type="ECO:0000256" key="1">
    <source>
        <dbReference type="SAM" id="Phobius"/>
    </source>
</evidence>
<keyword evidence="2" id="KW-0132">Cell division</keyword>
<protein>
    <submittedName>
        <fullName evidence="2">Cell division transport system permease protein</fullName>
    </submittedName>
</protein>
<sequence length="322" mass="34003">MAHPANSGPMDDDERRRELDELGFEPSSAIVPAAGVASRALFFVLAIMSFLACITVGAVAVVATAASDWRTDIAGEVTVQVRPVEGLDMAAAIHEATTLISATPGVRAVRALSEAELRGLLEPWLGSGVDLDELPVPRLIVVEIDRHAPPDIAALRARLMSAVPTSSLDDHELWQGRLAVMANTLIVSGIGILALVLCATVLSVIFATRGAMASNRDIVEVLHLVGAKESFIAREFERHFLRLGLKGGLAGGAMAVAAFGAVRWITAQFAATPAGDQFDALFGAVSVGWTTFAGVVLTVLLVAVLTALTSRITVFRFLRVFD</sequence>
<proteinExistence type="predicted"/>
<dbReference type="GO" id="GO:0016020">
    <property type="term" value="C:membrane"/>
    <property type="evidence" value="ECO:0007669"/>
    <property type="project" value="InterPro"/>
</dbReference>
<feature type="transmembrane region" description="Helical" evidence="1">
    <location>
        <begin position="40"/>
        <end position="63"/>
    </location>
</feature>
<dbReference type="RefSeq" id="WP_245499654.1">
    <property type="nucleotide sequence ID" value="NZ_SMAK01000003.1"/>
</dbReference>
<feature type="transmembrane region" description="Helical" evidence="1">
    <location>
        <begin position="243"/>
        <end position="266"/>
    </location>
</feature>
<name>A0A4R3MHG4_9HYPH</name>
<keyword evidence="1" id="KW-0812">Transmembrane</keyword>
<keyword evidence="2" id="KW-0131">Cell cycle</keyword>
<dbReference type="EMBL" id="SMAK01000003">
    <property type="protein sequence ID" value="TCT11819.1"/>
    <property type="molecule type" value="Genomic_DNA"/>
</dbReference>
<keyword evidence="1" id="KW-0472">Membrane</keyword>
<organism evidence="2 3">
    <name type="scientific">Tepidamorphus gemmatus</name>
    <dbReference type="NCBI Taxonomy" id="747076"/>
    <lineage>
        <taxon>Bacteria</taxon>
        <taxon>Pseudomonadati</taxon>
        <taxon>Pseudomonadota</taxon>
        <taxon>Alphaproteobacteria</taxon>
        <taxon>Hyphomicrobiales</taxon>
        <taxon>Tepidamorphaceae</taxon>
        <taxon>Tepidamorphus</taxon>
    </lineage>
</organism>
<dbReference type="GO" id="GO:0051301">
    <property type="term" value="P:cell division"/>
    <property type="evidence" value="ECO:0007669"/>
    <property type="project" value="UniProtKB-KW"/>
</dbReference>
<dbReference type="PANTHER" id="PTHR47755">
    <property type="entry name" value="CELL DIVISION PROTEIN FTSX"/>
    <property type="match status" value="1"/>
</dbReference>
<evidence type="ECO:0000313" key="2">
    <source>
        <dbReference type="EMBL" id="TCT11819.1"/>
    </source>
</evidence>
<dbReference type="Proteomes" id="UP000295678">
    <property type="component" value="Unassembled WGS sequence"/>
</dbReference>
<dbReference type="InterPro" id="IPR004513">
    <property type="entry name" value="FtsX"/>
</dbReference>
<keyword evidence="3" id="KW-1185">Reference proteome</keyword>
<dbReference type="PANTHER" id="PTHR47755:SF1">
    <property type="entry name" value="CELL DIVISION PROTEIN FTSX"/>
    <property type="match status" value="1"/>
</dbReference>
<dbReference type="AlphaFoldDB" id="A0A4R3MHG4"/>